<evidence type="ECO:0000313" key="1">
    <source>
        <dbReference type="EMBL" id="SFZ98223.1"/>
    </source>
</evidence>
<gene>
    <name evidence="1" type="ORF">MNB_SV-5-1760</name>
</gene>
<reference evidence="1" key="1">
    <citation type="submission" date="2016-10" db="EMBL/GenBank/DDBJ databases">
        <authorList>
            <person name="de Groot N.N."/>
        </authorList>
    </citation>
    <scope>NUCLEOTIDE SEQUENCE</scope>
</reference>
<proteinExistence type="predicted"/>
<evidence type="ECO:0008006" key="2">
    <source>
        <dbReference type="Google" id="ProtNLM"/>
    </source>
</evidence>
<protein>
    <recommendedName>
        <fullName evidence="2">Phage capsid and scaffold</fullName>
    </recommendedName>
</protein>
<accession>A0A1W1EDY7</accession>
<dbReference type="EMBL" id="FPKX01000042">
    <property type="protein sequence ID" value="SFZ98223.1"/>
    <property type="molecule type" value="Genomic_DNA"/>
</dbReference>
<dbReference type="AlphaFoldDB" id="A0A1W1EDY7"/>
<sequence>MSTAVKPAYAFQMESATFADKVFSDDSFVKEAAQAATLFVQDLIREDGFARKVVETRPVAHSELIEVSWTDQPVMLGYHDVDTMAMTVPIRGRGQYRYYETAKFEIVFEKIVSETIKKNKMEMLTSKINYMDIFKKRIAERMYQVEDMTVIAGADKILTDEWNESDSNGTLKDTDDYTKSSQTIKFKDGVTLNKDSLVEYFRMPTQNRNEIRNVLLTESLLQDIIKMSMLEVGDANVSKLWNEGVASLKSFWGKQIITTIKNDIVPDNKMYGFAGGSLYGWLLILRDHTVYMETHKDNLSIDADSYIAHAVGNTKGVYTAEFAN</sequence>
<name>A0A1W1EDY7_9ZZZZ</name>
<organism evidence="1">
    <name type="scientific">hydrothermal vent metagenome</name>
    <dbReference type="NCBI Taxonomy" id="652676"/>
    <lineage>
        <taxon>unclassified sequences</taxon>
        <taxon>metagenomes</taxon>
        <taxon>ecological metagenomes</taxon>
    </lineage>
</organism>